<reference evidence="15 16" key="1">
    <citation type="submission" date="2017-06" db="EMBL/GenBank/DDBJ databases">
        <authorList>
            <person name="Kim H.J."/>
            <person name="Triplett B.A."/>
        </authorList>
    </citation>
    <scope>NUCLEOTIDE SEQUENCE [LARGE SCALE GENOMIC DNA]</scope>
    <source>
        <strain evidence="15 16">DSM 13116</strain>
    </source>
</reference>
<dbReference type="AlphaFoldDB" id="A0A239D2A5"/>
<dbReference type="SUPFAM" id="SSF54631">
    <property type="entry name" value="CBS-domain pair"/>
    <property type="match status" value="1"/>
</dbReference>
<keyword evidence="16" id="KW-1185">Reference proteome</keyword>
<dbReference type="Gene3D" id="3.90.1640.10">
    <property type="entry name" value="inorganic pyrophosphatase (n-terminal core)"/>
    <property type="match status" value="1"/>
</dbReference>
<keyword evidence="6" id="KW-0548">Nucleotidyltransferase</keyword>
<dbReference type="InterPro" id="IPR032828">
    <property type="entry name" value="PolyA_RNA-bd"/>
</dbReference>
<dbReference type="Proteomes" id="UP000198324">
    <property type="component" value="Unassembled WGS sequence"/>
</dbReference>
<dbReference type="InterPro" id="IPR038763">
    <property type="entry name" value="DHH_sf"/>
</dbReference>
<dbReference type="Pfam" id="PF12627">
    <property type="entry name" value="PolyA_pol_RNAbd"/>
    <property type="match status" value="1"/>
</dbReference>
<dbReference type="OrthoDB" id="9805698at2"/>
<organism evidence="15 16">
    <name type="scientific">Humidesulfovibrio mexicanus</name>
    <dbReference type="NCBI Taxonomy" id="147047"/>
    <lineage>
        <taxon>Bacteria</taxon>
        <taxon>Pseudomonadati</taxon>
        <taxon>Thermodesulfobacteriota</taxon>
        <taxon>Desulfovibrionia</taxon>
        <taxon>Desulfovibrionales</taxon>
        <taxon>Desulfovibrionaceae</taxon>
        <taxon>Humidesulfovibrio</taxon>
    </lineage>
</organism>
<dbReference type="GO" id="GO:0000049">
    <property type="term" value="F:tRNA binding"/>
    <property type="evidence" value="ECO:0007669"/>
    <property type="project" value="UniProtKB-KW"/>
</dbReference>
<evidence type="ECO:0000256" key="8">
    <source>
        <dbReference type="ARBA" id="ARBA00022741"/>
    </source>
</evidence>
<dbReference type="InterPro" id="IPR001667">
    <property type="entry name" value="DDH_dom"/>
</dbReference>
<dbReference type="SUPFAM" id="SSF81301">
    <property type="entry name" value="Nucleotidyltransferase"/>
    <property type="match status" value="1"/>
</dbReference>
<dbReference type="PANTHER" id="PTHR47788">
    <property type="entry name" value="POLYA POLYMERASE"/>
    <property type="match status" value="1"/>
</dbReference>
<dbReference type="Pfam" id="PF01743">
    <property type="entry name" value="PolyA_pol"/>
    <property type="match status" value="1"/>
</dbReference>
<accession>A0A239D2A5</accession>
<dbReference type="GO" id="GO:0008033">
    <property type="term" value="P:tRNA processing"/>
    <property type="evidence" value="ECO:0007669"/>
    <property type="project" value="UniProtKB-KW"/>
</dbReference>
<dbReference type="CDD" id="cd05398">
    <property type="entry name" value="NT_ClassII-CCAase"/>
    <property type="match status" value="1"/>
</dbReference>
<evidence type="ECO:0000256" key="2">
    <source>
        <dbReference type="ARBA" id="ARBA00007265"/>
    </source>
</evidence>
<name>A0A239D2A5_9BACT</name>
<dbReference type="SUPFAM" id="SSF64182">
    <property type="entry name" value="DHH phosphoesterases"/>
    <property type="match status" value="1"/>
</dbReference>
<keyword evidence="10 12" id="KW-0694">RNA-binding</keyword>
<gene>
    <name evidence="15" type="ORF">SAMN04488503_0060</name>
</gene>
<dbReference type="GO" id="GO:0016779">
    <property type="term" value="F:nucleotidyltransferase activity"/>
    <property type="evidence" value="ECO:0007669"/>
    <property type="project" value="UniProtKB-KW"/>
</dbReference>
<feature type="domain" description="CBS" evidence="14">
    <location>
        <begin position="388"/>
        <end position="446"/>
    </location>
</feature>
<evidence type="ECO:0000256" key="10">
    <source>
        <dbReference type="ARBA" id="ARBA00022884"/>
    </source>
</evidence>
<evidence type="ECO:0000256" key="3">
    <source>
        <dbReference type="ARBA" id="ARBA00022555"/>
    </source>
</evidence>
<evidence type="ECO:0000256" key="1">
    <source>
        <dbReference type="ARBA" id="ARBA00001946"/>
    </source>
</evidence>
<dbReference type="SMART" id="SM00116">
    <property type="entry name" value="CBS"/>
    <property type="match status" value="2"/>
</dbReference>
<proteinExistence type="inferred from homology"/>
<dbReference type="RefSeq" id="WP_089275559.1">
    <property type="nucleotide sequence ID" value="NZ_FZOC01000010.1"/>
</dbReference>
<dbReference type="Gene3D" id="3.30.460.10">
    <property type="entry name" value="Beta Polymerase, domain 2"/>
    <property type="match status" value="1"/>
</dbReference>
<evidence type="ECO:0000256" key="11">
    <source>
        <dbReference type="PROSITE-ProRule" id="PRU00703"/>
    </source>
</evidence>
<dbReference type="EMBL" id="FZOC01000010">
    <property type="protein sequence ID" value="SNS25954.1"/>
    <property type="molecule type" value="Genomic_DNA"/>
</dbReference>
<dbReference type="PANTHER" id="PTHR47788:SF1">
    <property type="entry name" value="A-ADDING TRNA NUCLEOTIDYLTRANSFERASE"/>
    <property type="match status" value="1"/>
</dbReference>
<dbReference type="InterPro" id="IPR000644">
    <property type="entry name" value="CBS_dom"/>
</dbReference>
<keyword evidence="7" id="KW-0479">Metal-binding</keyword>
<evidence type="ECO:0000256" key="5">
    <source>
        <dbReference type="ARBA" id="ARBA00022694"/>
    </source>
</evidence>
<evidence type="ECO:0000259" key="14">
    <source>
        <dbReference type="PROSITE" id="PS51371"/>
    </source>
</evidence>
<dbReference type="InterPro" id="IPR046342">
    <property type="entry name" value="CBS_dom_sf"/>
</dbReference>
<keyword evidence="4 12" id="KW-0808">Transferase</keyword>
<dbReference type="Pfam" id="PF00571">
    <property type="entry name" value="CBS"/>
    <property type="match status" value="2"/>
</dbReference>
<dbReference type="GO" id="GO:0000166">
    <property type="term" value="F:nucleotide binding"/>
    <property type="evidence" value="ECO:0007669"/>
    <property type="project" value="UniProtKB-KW"/>
</dbReference>
<dbReference type="Gene3D" id="3.10.580.10">
    <property type="entry name" value="CBS-domain"/>
    <property type="match status" value="1"/>
</dbReference>
<dbReference type="InterPro" id="IPR052390">
    <property type="entry name" value="tRNA_nt/polyA_polymerase"/>
</dbReference>
<feature type="region of interest" description="Disordered" evidence="13">
    <location>
        <begin position="884"/>
        <end position="903"/>
    </location>
</feature>
<evidence type="ECO:0000256" key="9">
    <source>
        <dbReference type="ARBA" id="ARBA00022842"/>
    </source>
</evidence>
<comment type="similarity">
    <text evidence="2 12">Belongs to the tRNA nucleotidyltransferase/poly(A) polymerase family.</text>
</comment>
<comment type="cofactor">
    <cofactor evidence="1">
        <name>Mg(2+)</name>
        <dbReference type="ChEBI" id="CHEBI:18420"/>
    </cofactor>
</comment>
<dbReference type="Gene3D" id="1.10.3090.10">
    <property type="entry name" value="cca-adding enzyme, domain 2"/>
    <property type="match status" value="1"/>
</dbReference>
<evidence type="ECO:0000313" key="15">
    <source>
        <dbReference type="EMBL" id="SNS25954.1"/>
    </source>
</evidence>
<keyword evidence="5" id="KW-0819">tRNA processing</keyword>
<dbReference type="SUPFAM" id="SSF81891">
    <property type="entry name" value="Poly A polymerase C-terminal region-like"/>
    <property type="match status" value="1"/>
</dbReference>
<dbReference type="GO" id="GO:0046872">
    <property type="term" value="F:metal ion binding"/>
    <property type="evidence" value="ECO:0007669"/>
    <property type="project" value="UniProtKB-KW"/>
</dbReference>
<dbReference type="InterPro" id="IPR043519">
    <property type="entry name" value="NT_sf"/>
</dbReference>
<feature type="domain" description="CBS" evidence="14">
    <location>
        <begin position="324"/>
        <end position="381"/>
    </location>
</feature>
<evidence type="ECO:0000313" key="16">
    <source>
        <dbReference type="Proteomes" id="UP000198324"/>
    </source>
</evidence>
<dbReference type="PROSITE" id="PS51371">
    <property type="entry name" value="CBS"/>
    <property type="match status" value="2"/>
</dbReference>
<evidence type="ECO:0000256" key="12">
    <source>
        <dbReference type="RuleBase" id="RU003953"/>
    </source>
</evidence>
<keyword evidence="11" id="KW-0129">CBS domain</keyword>
<evidence type="ECO:0000256" key="4">
    <source>
        <dbReference type="ARBA" id="ARBA00022679"/>
    </source>
</evidence>
<protein>
    <submittedName>
        <fullName evidence="15">tRNA nucleotidyltransferase (CCA-adding enzyme)</fullName>
    </submittedName>
</protein>
<evidence type="ECO:0000256" key="6">
    <source>
        <dbReference type="ARBA" id="ARBA00022695"/>
    </source>
</evidence>
<evidence type="ECO:0000256" key="7">
    <source>
        <dbReference type="ARBA" id="ARBA00022723"/>
    </source>
</evidence>
<dbReference type="InterPro" id="IPR002646">
    <property type="entry name" value="PolA_pol_head_dom"/>
</dbReference>
<keyword evidence="3" id="KW-0820">tRNA-binding</keyword>
<dbReference type="Pfam" id="PF01368">
    <property type="entry name" value="DHH"/>
    <property type="match status" value="1"/>
</dbReference>
<keyword evidence="8" id="KW-0547">Nucleotide-binding</keyword>
<sequence length="903" mass="101207">MNAPAKPRPRAVITAHANADFDALAAIIAASRLYPGAALIFPGSQEKNLRNFYIQSTTYLFNFRAFKDIDPTDVELLVIVDTRQKSRVPHVQALLDKPGIRIHVYDHHPDTEEDVPAEYSLVKSWGSTTTIIIHELMSKGITPSVEEATVLGLGIFEDTGSFAFNSTTPEDFDAAAWLRRHGMDLGVISDLLARDLSSEQIRVLSEMIESAKTHDFHGIEVTIAEVSTEEFISDFAYLVHKFIDMENVRVMFALGRMGDRIHIVARSRASDVNVGFICSFFGGGGHGYAASATVKDKTLSEVRDELLALLYSHINPQITAGSLMTKPPKVIDSDRPMADAAELMTRFGLKSVAVVMPGTMRCVGLLDQRTADKAVGHGLKSVPLAEYMVTDFTTAAPTATLHQVMEIVIGKRQRFLPVVENGMIIGVITRTDLVNLLVEESARIPETLLPDPKRDRNIRSVMRTRLPGSIIALLEQAGLLAKELGYKVYAVGGFVRDILLARPNLDIDLVVEGDGIRFAHALSQARQGRVKEHQKFKTAVVVFPDGQRIDVATARLEYYEYPTALPTVELSSIKMDLYRRDFSINALALNLSPGHFGQLMDFFGSQRDIKEKTIRVLHSLSFVEDPTRILRAVRFEQRFNFRIDGQTLRLIKNAVQLNLFSRLSGARIAHELQLILDEENVLECLSRLQDLKLLAAIHPQLHLDADRTRVLMELRKVHDWYRLLYLEPPVNTWKLYMLGLTMGAERDSLELVCRRLRFSDRELREFLALRDLLGESLARLMTWAETQSSMSDIYFALDPLPVEGVLFLMARSRREIMRKNISQYLTRLRTQELLIDGSDLKIMGLKNGPNFARVLRKVRAAAIDGAAVTRDKQVELAKSLIRGLEPGGSGTAEPQTAKKPRHQ</sequence>
<keyword evidence="9" id="KW-0460">Magnesium</keyword>
<evidence type="ECO:0000256" key="13">
    <source>
        <dbReference type="SAM" id="MobiDB-lite"/>
    </source>
</evidence>
<dbReference type="Gene3D" id="3.10.310.30">
    <property type="match status" value="1"/>
</dbReference>